<evidence type="ECO:0000256" key="1">
    <source>
        <dbReference type="SAM" id="SignalP"/>
    </source>
</evidence>
<feature type="chain" id="PRO_5040398054" description="Secreted protein" evidence="1">
    <location>
        <begin position="21"/>
        <end position="154"/>
    </location>
</feature>
<dbReference type="GeneID" id="64622925"/>
<keyword evidence="3" id="KW-1185">Reference proteome</keyword>
<organism evidence="2 3">
    <name type="scientific">Suillus subaureus</name>
    <dbReference type="NCBI Taxonomy" id="48587"/>
    <lineage>
        <taxon>Eukaryota</taxon>
        <taxon>Fungi</taxon>
        <taxon>Dikarya</taxon>
        <taxon>Basidiomycota</taxon>
        <taxon>Agaricomycotina</taxon>
        <taxon>Agaricomycetes</taxon>
        <taxon>Agaricomycetidae</taxon>
        <taxon>Boletales</taxon>
        <taxon>Suillineae</taxon>
        <taxon>Suillaceae</taxon>
        <taxon>Suillus</taxon>
    </lineage>
</organism>
<sequence length="154" mass="17131">MVDLRSFLTMFSLRSALVQCAPAGRICALSICHGGIHMCTTRCTPAIRAINQVEIPSCGVSFVHVFQIPLVLRHHPYCAHFATAPWLRLPSRARSIFHSAAYADTCLLQIEHGSALCNAHAHVVCKTRFFGQELRRASMSNSVTVFHLFPCWLP</sequence>
<name>A0A9P7JFW8_9AGAM</name>
<evidence type="ECO:0008006" key="4">
    <source>
        <dbReference type="Google" id="ProtNLM"/>
    </source>
</evidence>
<accession>A0A9P7JFW8</accession>
<gene>
    <name evidence="2" type="ORF">BJ212DRAFT_1039038</name>
</gene>
<feature type="signal peptide" evidence="1">
    <location>
        <begin position="1"/>
        <end position="20"/>
    </location>
</feature>
<protein>
    <recommendedName>
        <fullName evidence="4">Secreted protein</fullName>
    </recommendedName>
</protein>
<proteinExistence type="predicted"/>
<dbReference type="AlphaFoldDB" id="A0A9P7JFW8"/>
<keyword evidence="1" id="KW-0732">Signal</keyword>
<evidence type="ECO:0000313" key="2">
    <source>
        <dbReference type="EMBL" id="KAG1820590.1"/>
    </source>
</evidence>
<dbReference type="Proteomes" id="UP000807769">
    <property type="component" value="Unassembled WGS sequence"/>
</dbReference>
<dbReference type="EMBL" id="JABBWG010000008">
    <property type="protein sequence ID" value="KAG1820590.1"/>
    <property type="molecule type" value="Genomic_DNA"/>
</dbReference>
<dbReference type="RefSeq" id="XP_041195861.1">
    <property type="nucleotide sequence ID" value="XM_041328908.1"/>
</dbReference>
<evidence type="ECO:0000313" key="3">
    <source>
        <dbReference type="Proteomes" id="UP000807769"/>
    </source>
</evidence>
<comment type="caution">
    <text evidence="2">The sequence shown here is derived from an EMBL/GenBank/DDBJ whole genome shotgun (WGS) entry which is preliminary data.</text>
</comment>
<reference evidence="2" key="1">
    <citation type="journal article" date="2020" name="New Phytol.">
        <title>Comparative genomics reveals dynamic genome evolution in host specialist ectomycorrhizal fungi.</title>
        <authorList>
            <person name="Lofgren L.A."/>
            <person name="Nguyen N.H."/>
            <person name="Vilgalys R."/>
            <person name="Ruytinx J."/>
            <person name="Liao H.L."/>
            <person name="Branco S."/>
            <person name="Kuo A."/>
            <person name="LaButti K."/>
            <person name="Lipzen A."/>
            <person name="Andreopoulos W."/>
            <person name="Pangilinan J."/>
            <person name="Riley R."/>
            <person name="Hundley H."/>
            <person name="Na H."/>
            <person name="Barry K."/>
            <person name="Grigoriev I.V."/>
            <person name="Stajich J.E."/>
            <person name="Kennedy P.G."/>
        </authorList>
    </citation>
    <scope>NUCLEOTIDE SEQUENCE</scope>
    <source>
        <strain evidence="2">MN1</strain>
    </source>
</reference>